<evidence type="ECO:0000313" key="2">
    <source>
        <dbReference type="EMBL" id="WOS95919.1"/>
    </source>
</evidence>
<feature type="transmembrane region" description="Helical" evidence="1">
    <location>
        <begin position="6"/>
        <end position="24"/>
    </location>
</feature>
<dbReference type="KEGG" id="nmy:CJ229_007475"/>
<dbReference type="RefSeq" id="WP_102167778.1">
    <property type="nucleotide sequence ID" value="NZ_CP136964.1"/>
</dbReference>
<feature type="transmembrane region" description="Helical" evidence="1">
    <location>
        <begin position="61"/>
        <end position="78"/>
    </location>
</feature>
<feature type="transmembrane region" description="Helical" evidence="1">
    <location>
        <begin position="31"/>
        <end position="49"/>
    </location>
</feature>
<keyword evidence="1" id="KW-1133">Transmembrane helix</keyword>
<keyword evidence="1" id="KW-0812">Transmembrane</keyword>
<dbReference type="Proteomes" id="UP000243626">
    <property type="component" value="Chromosome"/>
</dbReference>
<accession>A0AAF0YLZ7</accession>
<evidence type="ECO:0000256" key="1">
    <source>
        <dbReference type="SAM" id="Phobius"/>
    </source>
</evidence>
<keyword evidence="1" id="KW-0472">Membrane</keyword>
<dbReference type="EMBL" id="CP136964">
    <property type="protein sequence ID" value="WOS95919.1"/>
    <property type="molecule type" value="Genomic_DNA"/>
</dbReference>
<evidence type="ECO:0000313" key="3">
    <source>
        <dbReference type="Proteomes" id="UP000243626"/>
    </source>
</evidence>
<sequence length="83" mass="9515">MFEWIKLGVTVVFIILMLVVFFKNKNVTRSLIILLIAHSIIIFSLRFFVGNEPLVDSILGAVYLIVIAMFSVLIFRALKQQDN</sequence>
<protein>
    <submittedName>
        <fullName evidence="2">Uncharacterized protein</fullName>
    </submittedName>
</protein>
<gene>
    <name evidence="2" type="ORF">CJ229_007475</name>
</gene>
<proteinExistence type="predicted"/>
<reference evidence="3" key="1">
    <citation type="submission" date="2017-09" db="EMBL/GenBank/DDBJ databases">
        <title>Bacterial strain isolated from the female urinary microbiota.</title>
        <authorList>
            <person name="Thomas-White K."/>
            <person name="Kumar N."/>
            <person name="Forster S."/>
            <person name="Putonti C."/>
            <person name="Lawley T."/>
            <person name="Wolfe A.J."/>
        </authorList>
    </citation>
    <scope>NUCLEOTIDE SEQUENCE [LARGE SCALE GENOMIC DNA]</scope>
    <source>
        <strain evidence="3">UMB0959</strain>
    </source>
</reference>
<keyword evidence="3" id="KW-1185">Reference proteome</keyword>
<organism evidence="2 3">
    <name type="scientific">Nosocomiicoccus massiliensis</name>
    <dbReference type="NCBI Taxonomy" id="1232430"/>
    <lineage>
        <taxon>Bacteria</taxon>
        <taxon>Bacillati</taxon>
        <taxon>Bacillota</taxon>
        <taxon>Bacilli</taxon>
        <taxon>Bacillales</taxon>
        <taxon>Staphylococcaceae</taxon>
        <taxon>Nosocomiicoccus</taxon>
    </lineage>
</organism>
<dbReference type="AlphaFoldDB" id="A0AAF0YLZ7"/>
<name>A0AAF0YLZ7_9STAP</name>